<protein>
    <submittedName>
        <fullName evidence="1">Uncharacterized protein</fullName>
    </submittedName>
</protein>
<organism evidence="1 2">
    <name type="scientific">Halanaerobium congolense</name>
    <dbReference type="NCBI Taxonomy" id="54121"/>
    <lineage>
        <taxon>Bacteria</taxon>
        <taxon>Bacillati</taxon>
        <taxon>Bacillota</taxon>
        <taxon>Clostridia</taxon>
        <taxon>Halanaerobiales</taxon>
        <taxon>Halanaerobiaceae</taxon>
        <taxon>Halanaerobium</taxon>
    </lineage>
</organism>
<dbReference type="EMBL" id="FNEH01000021">
    <property type="protein sequence ID" value="SDI97109.1"/>
    <property type="molecule type" value="Genomic_DNA"/>
</dbReference>
<name>A0A1G8PX23_9FIRM</name>
<evidence type="ECO:0000313" key="2">
    <source>
        <dbReference type="Proteomes" id="UP000198945"/>
    </source>
</evidence>
<gene>
    <name evidence="1" type="ORF">SAMN04515654_12162</name>
</gene>
<dbReference type="AlphaFoldDB" id="A0A1G8PX23"/>
<reference evidence="1 2" key="1">
    <citation type="submission" date="2016-10" db="EMBL/GenBank/DDBJ databases">
        <authorList>
            <person name="de Groot N.N."/>
        </authorList>
    </citation>
    <scope>NUCLEOTIDE SEQUENCE [LARGE SCALE GENOMIC DNA]</scope>
    <source>
        <strain evidence="1 2">WG7</strain>
    </source>
</reference>
<dbReference type="RefSeq" id="WP_167357543.1">
    <property type="nucleotide sequence ID" value="NZ_FNEH01000021.1"/>
</dbReference>
<evidence type="ECO:0000313" key="1">
    <source>
        <dbReference type="EMBL" id="SDI97109.1"/>
    </source>
</evidence>
<dbReference type="Proteomes" id="UP000198945">
    <property type="component" value="Unassembled WGS sequence"/>
</dbReference>
<sequence length="55" mass="6147">MTSQEIAKEITLKAMDNNLIKAANTGSAEVTNKSFANETCKFYKKIFDTIEKTSK</sequence>
<proteinExistence type="predicted"/>
<accession>A0A1G8PX23</accession>